<gene>
    <name evidence="1" type="ORF">FOXG_21880</name>
</gene>
<reference evidence="1" key="1">
    <citation type="submission" date="2007-04" db="EMBL/GenBank/DDBJ databases">
        <authorList>
            <consortium name="The Broad Institute Genome Sequencing Platform"/>
            <person name="Birren B."/>
            <person name="Lander E."/>
            <person name="Galagan J."/>
            <person name="Nusbaum C."/>
            <person name="Devon K."/>
            <person name="Ma L.-J."/>
            <person name="Jaffe D."/>
            <person name="Butler J."/>
            <person name="Alvarez P."/>
            <person name="Gnerre S."/>
            <person name="Grabherr M."/>
            <person name="Kleber M."/>
            <person name="Mauceli E."/>
            <person name="Brockman W."/>
            <person name="MacCallum I.A."/>
            <person name="Young S."/>
            <person name="LaButti K."/>
            <person name="DeCaprio D."/>
            <person name="Crawford M."/>
            <person name="Koehrsen M."/>
            <person name="Engels R."/>
            <person name="Montgomery P."/>
            <person name="Pearson M."/>
            <person name="Howarth C."/>
            <person name="Larson L."/>
            <person name="White J."/>
            <person name="O'Leary S."/>
            <person name="Kodira C."/>
            <person name="Zeng Q."/>
            <person name="Yandava C."/>
            <person name="Alvarado L."/>
            <person name="Kistler C."/>
            <person name="Shim W.-B."/>
            <person name="Kang S."/>
            <person name="Woloshuk C."/>
        </authorList>
    </citation>
    <scope>NUCLEOTIDE SEQUENCE</scope>
    <source>
        <strain evidence="1">4287</strain>
    </source>
</reference>
<name>A0A0J9W2W5_FUSO4</name>
<reference evidence="1" key="2">
    <citation type="journal article" date="2010" name="Nature">
        <title>Comparative genomics reveals mobile pathogenicity chromosomes in Fusarium.</title>
        <authorList>
            <person name="Ma L.J."/>
            <person name="van der Does H.C."/>
            <person name="Borkovich K.A."/>
            <person name="Coleman J.J."/>
            <person name="Daboussi M.J."/>
            <person name="Di Pietro A."/>
            <person name="Dufresne M."/>
            <person name="Freitag M."/>
            <person name="Grabherr M."/>
            <person name="Henrissat B."/>
            <person name="Houterman P.M."/>
            <person name="Kang S."/>
            <person name="Shim W.B."/>
            <person name="Woloshuk C."/>
            <person name="Xie X."/>
            <person name="Xu J.R."/>
            <person name="Antoniw J."/>
            <person name="Baker S.E."/>
            <person name="Bluhm B.H."/>
            <person name="Breakspear A."/>
            <person name="Brown D.W."/>
            <person name="Butchko R.A."/>
            <person name="Chapman S."/>
            <person name="Coulson R."/>
            <person name="Coutinho P.M."/>
            <person name="Danchin E.G."/>
            <person name="Diener A."/>
            <person name="Gale L.R."/>
            <person name="Gardiner D.M."/>
            <person name="Goff S."/>
            <person name="Hammond-Kosack K.E."/>
            <person name="Hilburn K."/>
            <person name="Hua-Van A."/>
            <person name="Jonkers W."/>
            <person name="Kazan K."/>
            <person name="Kodira C.D."/>
            <person name="Koehrsen M."/>
            <person name="Kumar L."/>
            <person name="Lee Y.H."/>
            <person name="Li L."/>
            <person name="Manners J.M."/>
            <person name="Miranda-Saavedra D."/>
            <person name="Mukherjee M."/>
            <person name="Park G."/>
            <person name="Park J."/>
            <person name="Park S.Y."/>
            <person name="Proctor R.H."/>
            <person name="Regev A."/>
            <person name="Ruiz-Roldan M.C."/>
            <person name="Sain D."/>
            <person name="Sakthikumar S."/>
            <person name="Sykes S."/>
            <person name="Schwartz D.C."/>
            <person name="Turgeon B.G."/>
            <person name="Wapinski I."/>
            <person name="Yoder O."/>
            <person name="Young S."/>
            <person name="Zeng Q."/>
            <person name="Zhou S."/>
            <person name="Galagan J."/>
            <person name="Cuomo C.A."/>
            <person name="Kistler H.C."/>
            <person name="Rep M."/>
        </authorList>
    </citation>
    <scope>NUCLEOTIDE SEQUENCE [LARGE SCALE GENOMIC DNA]</scope>
    <source>
        <strain evidence="1">4287</strain>
    </source>
</reference>
<proteinExistence type="predicted"/>
<dbReference type="AlphaFoldDB" id="A0A0J9W2W5"/>
<sequence>MGIDKKENRCSENVTGTNQVITVCNSSSFLWPGHQVYGNSLYNCSRGDKTSIGLLPLMSQLILAPCAEKLLRSLTIFPLEKDARQGLCMQSCWQRKRWSAF</sequence>
<dbReference type="Proteomes" id="UP000009097">
    <property type="component" value="Unassembled WGS sequence"/>
</dbReference>
<protein>
    <submittedName>
        <fullName evidence="1">Uncharacterized protein</fullName>
    </submittedName>
</protein>
<accession>A0A0J9W2W5</accession>
<evidence type="ECO:0000313" key="2">
    <source>
        <dbReference type="Proteomes" id="UP000009097"/>
    </source>
</evidence>
<dbReference type="GeneID" id="28962586"/>
<organism evidence="1 2">
    <name type="scientific">Fusarium oxysporum f. sp. lycopersici (strain 4287 / CBS 123668 / FGSC 9935 / NRRL 34936)</name>
    <name type="common">Fusarium vascular wilt of tomato</name>
    <dbReference type="NCBI Taxonomy" id="426428"/>
    <lineage>
        <taxon>Eukaryota</taxon>
        <taxon>Fungi</taxon>
        <taxon>Dikarya</taxon>
        <taxon>Ascomycota</taxon>
        <taxon>Pezizomycotina</taxon>
        <taxon>Sordariomycetes</taxon>
        <taxon>Hypocreomycetidae</taxon>
        <taxon>Hypocreales</taxon>
        <taxon>Nectriaceae</taxon>
        <taxon>Fusarium</taxon>
        <taxon>Fusarium oxysporum species complex</taxon>
    </lineage>
</organism>
<dbReference type="RefSeq" id="XP_018255235.1">
    <property type="nucleotide sequence ID" value="XM_018402254.1"/>
</dbReference>
<evidence type="ECO:0000313" key="1">
    <source>
        <dbReference type="EMBL" id="KNB17190.1"/>
    </source>
</evidence>
<dbReference type="VEuPathDB" id="FungiDB:FOXG_21880"/>
<dbReference type="EMBL" id="DS231721">
    <property type="protein sequence ID" value="KNB17190.1"/>
    <property type="molecule type" value="Genomic_DNA"/>
</dbReference>
<dbReference type="KEGG" id="fox:FOXG_21880"/>